<name>A0ABY0H1H9_9PEZI</name>
<protein>
    <submittedName>
        <fullName evidence="1">Uncharacterized protein</fullName>
    </submittedName>
</protein>
<evidence type="ECO:0000313" key="2">
    <source>
        <dbReference type="Proteomes" id="UP000294003"/>
    </source>
</evidence>
<proteinExistence type="predicted"/>
<sequence>MSFGCVGTASYTSPTCTQEINQLAGGVSIRYALECNTDAESSAILFALLSRPGGRSACLEAIPTPGLPPVLVKVVMGFEGQNYDVDLGHPVYSRKG</sequence>
<keyword evidence="2" id="KW-1185">Reference proteome</keyword>
<dbReference type="Gene3D" id="3.40.50.720">
    <property type="entry name" value="NAD(P)-binding Rossmann-like Domain"/>
    <property type="match status" value="1"/>
</dbReference>
<accession>A0ABY0H1H9</accession>
<gene>
    <name evidence="1" type="ORF">DL762_006637</name>
</gene>
<comment type="caution">
    <text evidence="1">The sequence shown here is derived from an EMBL/GenBank/DDBJ whole genome shotgun (WGS) entry which is preliminary data.</text>
</comment>
<dbReference type="Proteomes" id="UP000294003">
    <property type="component" value="Unassembled WGS sequence"/>
</dbReference>
<organism evidence="1 2">
    <name type="scientific">Monosporascus cannonballus</name>
    <dbReference type="NCBI Taxonomy" id="155416"/>
    <lineage>
        <taxon>Eukaryota</taxon>
        <taxon>Fungi</taxon>
        <taxon>Dikarya</taxon>
        <taxon>Ascomycota</taxon>
        <taxon>Pezizomycotina</taxon>
        <taxon>Sordariomycetes</taxon>
        <taxon>Xylariomycetidae</taxon>
        <taxon>Xylariales</taxon>
        <taxon>Xylariales incertae sedis</taxon>
        <taxon>Monosporascus</taxon>
    </lineage>
</organism>
<reference evidence="1 2" key="1">
    <citation type="submission" date="2018-06" db="EMBL/GenBank/DDBJ databases">
        <title>Complete Genomes of Monosporascus.</title>
        <authorList>
            <person name="Robinson A.J."/>
            <person name="Natvig D.O."/>
        </authorList>
    </citation>
    <scope>NUCLEOTIDE SEQUENCE [LARGE SCALE GENOMIC DNA]</scope>
    <source>
        <strain evidence="1 2">CBS 609.92</strain>
    </source>
</reference>
<dbReference type="EMBL" id="QJNS01000217">
    <property type="protein sequence ID" value="RYO82435.1"/>
    <property type="molecule type" value="Genomic_DNA"/>
</dbReference>
<evidence type="ECO:0000313" key="1">
    <source>
        <dbReference type="EMBL" id="RYO82435.1"/>
    </source>
</evidence>